<feature type="domain" description="Fe/B12 periplasmic-binding" evidence="5">
    <location>
        <begin position="99"/>
        <end position="351"/>
    </location>
</feature>
<reference evidence="6" key="1">
    <citation type="journal article" date="2016" name="Genome Announc.">
        <title>Draft Genome Sequence of the Syntrophic Lactate-Degrading Bacterium Tepidanaerobacter syntrophicus JLT.</title>
        <authorList>
            <person name="Matsuura N."/>
            <person name="Ohashi A."/>
            <person name="Tourlousse D.M."/>
            <person name="Sekiguchi Y."/>
        </authorList>
    </citation>
    <scope>NUCLEOTIDE SEQUENCE [LARGE SCALE GENOMIC DNA]</scope>
    <source>
        <strain evidence="6">JL</strain>
    </source>
</reference>
<dbReference type="SUPFAM" id="SSF53807">
    <property type="entry name" value="Helical backbone' metal receptor"/>
    <property type="match status" value="1"/>
</dbReference>
<evidence type="ECO:0000256" key="3">
    <source>
        <dbReference type="SAM" id="Coils"/>
    </source>
</evidence>
<evidence type="ECO:0000256" key="1">
    <source>
        <dbReference type="ARBA" id="ARBA00008814"/>
    </source>
</evidence>
<dbReference type="EMBL" id="DF977003">
    <property type="protein sequence ID" value="GAQ25802.1"/>
    <property type="molecule type" value="Genomic_DNA"/>
</dbReference>
<dbReference type="RefSeq" id="WP_238142692.1">
    <property type="nucleotide sequence ID" value="NZ_DF977003.1"/>
</dbReference>
<dbReference type="InterPro" id="IPR002491">
    <property type="entry name" value="ABC_transptr_periplasmic_BD"/>
</dbReference>
<dbReference type="Proteomes" id="UP000062160">
    <property type="component" value="Unassembled WGS sequence"/>
</dbReference>
<dbReference type="GO" id="GO:0071281">
    <property type="term" value="P:cellular response to iron ion"/>
    <property type="evidence" value="ECO:0007669"/>
    <property type="project" value="TreeGrafter"/>
</dbReference>
<proteinExistence type="inferred from homology"/>
<dbReference type="PROSITE" id="PS50983">
    <property type="entry name" value="FE_B12_PBP"/>
    <property type="match status" value="1"/>
</dbReference>
<organism evidence="6">
    <name type="scientific">Tepidanaerobacter syntrophicus</name>
    <dbReference type="NCBI Taxonomy" id="224999"/>
    <lineage>
        <taxon>Bacteria</taxon>
        <taxon>Bacillati</taxon>
        <taxon>Bacillota</taxon>
        <taxon>Clostridia</taxon>
        <taxon>Thermosediminibacterales</taxon>
        <taxon>Tepidanaerobacteraceae</taxon>
        <taxon>Tepidanaerobacter</taxon>
    </lineage>
</organism>
<dbReference type="PANTHER" id="PTHR30535:SF34">
    <property type="entry name" value="MOLYBDATE-BINDING PROTEIN MOLA"/>
    <property type="match status" value="1"/>
</dbReference>
<dbReference type="CDD" id="cd01144">
    <property type="entry name" value="BtuF"/>
    <property type="match status" value="1"/>
</dbReference>
<dbReference type="InterPro" id="IPR050902">
    <property type="entry name" value="ABC_Transporter_SBP"/>
</dbReference>
<name>A0A0U9HGJ0_9FIRM</name>
<dbReference type="PANTHER" id="PTHR30535">
    <property type="entry name" value="VITAMIN B12-BINDING PROTEIN"/>
    <property type="match status" value="1"/>
</dbReference>
<keyword evidence="4" id="KW-1133">Transmembrane helix</keyword>
<evidence type="ECO:0000256" key="4">
    <source>
        <dbReference type="SAM" id="Phobius"/>
    </source>
</evidence>
<feature type="coiled-coil region" evidence="3">
    <location>
        <begin position="203"/>
        <end position="230"/>
    </location>
</feature>
<keyword evidence="4" id="KW-0472">Membrane</keyword>
<accession>A0A0U9HGJ0</accession>
<feature type="transmembrane region" description="Helical" evidence="4">
    <location>
        <begin position="44"/>
        <end position="64"/>
    </location>
</feature>
<evidence type="ECO:0000313" key="7">
    <source>
        <dbReference type="Proteomes" id="UP000062160"/>
    </source>
</evidence>
<evidence type="ECO:0000259" key="5">
    <source>
        <dbReference type="PROSITE" id="PS50983"/>
    </source>
</evidence>
<dbReference type="Gene3D" id="3.40.50.1980">
    <property type="entry name" value="Nitrogenase molybdenum iron protein domain"/>
    <property type="match status" value="2"/>
</dbReference>
<sequence>MKYEPSEERDVLESIGKNTPVFEKEGRVIFLEGVKMKMKNKSKIILTIFIISLFILTACSNKTAAPSTDSKEAKNFEEFPLTIEDQMGRKVTIEKQPERIVSLAPSNTEILFNLELGDKIVGVTDFCDYPEEAKTKEKIGGFSEPNIEKIISLQPDIVFATNMHQKPVEELEKLGIPAVVLDPKDFDDMLASVETMGRATGQSEKAAKIVNDLKARMEDIENKTAKLTEDRRPKVYYEIWPSPITTAGPGTFVNDIIQKAGGINIAGDAKKSYPEYSVEMIVAKNPDIIIFSHHGSSNQSVEDILSRQGWKNVNAIKNKKVFYIDENLVQRATPRLVDGLEEMAKIIHPELFK</sequence>
<keyword evidence="2" id="KW-0732">Signal</keyword>
<dbReference type="Pfam" id="PF01497">
    <property type="entry name" value="Peripla_BP_2"/>
    <property type="match status" value="1"/>
</dbReference>
<dbReference type="STRING" id="224999.GCA_001485475_01838"/>
<evidence type="ECO:0000313" key="6">
    <source>
        <dbReference type="EMBL" id="GAQ25802.1"/>
    </source>
</evidence>
<gene>
    <name evidence="6" type="ORF">TSYNT_950</name>
</gene>
<keyword evidence="4" id="KW-0812">Transmembrane</keyword>
<evidence type="ECO:0000256" key="2">
    <source>
        <dbReference type="ARBA" id="ARBA00022729"/>
    </source>
</evidence>
<dbReference type="NCBIfam" id="NF038402">
    <property type="entry name" value="TroA_like"/>
    <property type="match status" value="1"/>
</dbReference>
<keyword evidence="3" id="KW-0175">Coiled coil</keyword>
<keyword evidence="7" id="KW-1185">Reference proteome</keyword>
<dbReference type="AlphaFoldDB" id="A0A0U9HGJ0"/>
<comment type="similarity">
    <text evidence="1">Belongs to the bacterial solute-binding protein 8 family.</text>
</comment>
<dbReference type="InterPro" id="IPR054828">
    <property type="entry name" value="Vit_B12_bind_prot"/>
</dbReference>
<protein>
    <submittedName>
        <fullName evidence="6">Iron complex transport system substrate-binding protein</fullName>
    </submittedName>
</protein>